<keyword evidence="11" id="KW-1185">Reference proteome</keyword>
<name>A0A2S6ADF0_9NOCA</name>
<evidence type="ECO:0000259" key="9">
    <source>
        <dbReference type="SMART" id="SM00014"/>
    </source>
</evidence>
<dbReference type="InterPro" id="IPR000326">
    <property type="entry name" value="PAP2/HPO"/>
</dbReference>
<evidence type="ECO:0000313" key="11">
    <source>
        <dbReference type="Proteomes" id="UP000238356"/>
    </source>
</evidence>
<dbReference type="Proteomes" id="UP000238356">
    <property type="component" value="Unassembled WGS sequence"/>
</dbReference>
<evidence type="ECO:0000256" key="5">
    <source>
        <dbReference type="ARBA" id="ARBA00022989"/>
    </source>
</evidence>
<dbReference type="GO" id="GO:0016787">
    <property type="term" value="F:hydrolase activity"/>
    <property type="evidence" value="ECO:0007669"/>
    <property type="project" value="UniProtKB-KW"/>
</dbReference>
<feature type="transmembrane region" description="Helical" evidence="8">
    <location>
        <begin position="143"/>
        <end position="167"/>
    </location>
</feature>
<dbReference type="PANTHER" id="PTHR14969">
    <property type="entry name" value="SPHINGOSINE-1-PHOSPHATE PHOSPHOHYDROLASE"/>
    <property type="match status" value="1"/>
</dbReference>
<evidence type="ECO:0000256" key="6">
    <source>
        <dbReference type="ARBA" id="ARBA00023136"/>
    </source>
</evidence>
<dbReference type="PANTHER" id="PTHR14969:SF62">
    <property type="entry name" value="DECAPRENYLPHOSPHORYL-5-PHOSPHORIBOSE PHOSPHATASE RV3807C-RELATED"/>
    <property type="match status" value="1"/>
</dbReference>
<dbReference type="SMART" id="SM00014">
    <property type="entry name" value="acidPPc"/>
    <property type="match status" value="1"/>
</dbReference>
<protein>
    <recommendedName>
        <fullName evidence="9">Phosphatidic acid phosphatase type 2/haloperoxidase domain-containing protein</fullName>
    </recommendedName>
</protein>
<evidence type="ECO:0000256" key="8">
    <source>
        <dbReference type="SAM" id="Phobius"/>
    </source>
</evidence>
<evidence type="ECO:0000256" key="2">
    <source>
        <dbReference type="ARBA" id="ARBA00022475"/>
    </source>
</evidence>
<evidence type="ECO:0000256" key="1">
    <source>
        <dbReference type="ARBA" id="ARBA00004651"/>
    </source>
</evidence>
<keyword evidence="2" id="KW-1003">Cell membrane</keyword>
<gene>
    <name evidence="10" type="ORF">C5F51_04330</name>
</gene>
<organism evidence="10 11">
    <name type="scientific">Nocardia nova</name>
    <dbReference type="NCBI Taxonomy" id="37330"/>
    <lineage>
        <taxon>Bacteria</taxon>
        <taxon>Bacillati</taxon>
        <taxon>Actinomycetota</taxon>
        <taxon>Actinomycetes</taxon>
        <taxon>Mycobacteriales</taxon>
        <taxon>Nocardiaceae</taxon>
        <taxon>Nocardia</taxon>
    </lineage>
</organism>
<feature type="domain" description="Phosphatidic acid phosphatase type 2/haloperoxidase" evidence="9">
    <location>
        <begin position="109"/>
        <end position="221"/>
    </location>
</feature>
<feature type="transmembrane region" description="Helical" evidence="8">
    <location>
        <begin position="89"/>
        <end position="109"/>
    </location>
</feature>
<dbReference type="InterPro" id="IPR036938">
    <property type="entry name" value="PAP2/HPO_sf"/>
</dbReference>
<dbReference type="EMBL" id="PSZD01000002">
    <property type="protein sequence ID" value="PPJ32070.1"/>
    <property type="molecule type" value="Genomic_DNA"/>
</dbReference>
<keyword evidence="3 8" id="KW-0812">Transmembrane</keyword>
<dbReference type="SUPFAM" id="SSF48317">
    <property type="entry name" value="Acid phosphatase/Vanadium-dependent haloperoxidase"/>
    <property type="match status" value="1"/>
</dbReference>
<reference evidence="10 11" key="1">
    <citation type="submission" date="2018-02" db="EMBL/GenBank/DDBJ databases">
        <title>8 Nocardia nova and 1 Nocardia cyriacigeorgica strain used for evolution to TMP-SMX.</title>
        <authorList>
            <person name="Mehta H."/>
            <person name="Weng J."/>
            <person name="Shamoo Y."/>
        </authorList>
    </citation>
    <scope>NUCLEOTIDE SEQUENCE [LARGE SCALE GENOMIC DNA]</scope>
    <source>
        <strain evidence="10 11">BAA2227</strain>
    </source>
</reference>
<comment type="caution">
    <text evidence="10">The sequence shown here is derived from an EMBL/GenBank/DDBJ whole genome shotgun (WGS) entry which is preliminary data.</text>
</comment>
<sequence length="265" mass="28232">MERTRMRRTFPVAGSSPVFREGPARRPGRSVGRRSAHALRIERAPEFARQRRISIVSLDTTILRWLSLHRTPALTTVARVAMDAGMSNTVIAAAGVVGLVVVAAKRWWWQGITIAASVVAAQSAARALKHMIRRERPPMDVSVVHVGAFSMPSTVAAMTAAVAVTAYSVLPWPAEHRRWVGGVIAALLVCIGIAMVYLGAHWPTDVLAGWGLGAAVAGIVMMVARVASRRVRKSAAPASGILGTSDVATRVHSTGRLPGNRPPGP</sequence>
<dbReference type="Gene3D" id="1.20.144.10">
    <property type="entry name" value="Phosphatidic acid phosphatase type 2/haloperoxidase"/>
    <property type="match status" value="1"/>
</dbReference>
<comment type="subcellular location">
    <subcellularLocation>
        <location evidence="1">Cell membrane</location>
        <topology evidence="1">Multi-pass membrane protein</topology>
    </subcellularLocation>
</comment>
<keyword evidence="4" id="KW-0378">Hydrolase</keyword>
<accession>A0A2S6ADF0</accession>
<evidence type="ECO:0000256" key="7">
    <source>
        <dbReference type="SAM" id="MobiDB-lite"/>
    </source>
</evidence>
<evidence type="ECO:0000256" key="4">
    <source>
        <dbReference type="ARBA" id="ARBA00022801"/>
    </source>
</evidence>
<dbReference type="Pfam" id="PF01569">
    <property type="entry name" value="PAP2"/>
    <property type="match status" value="1"/>
</dbReference>
<dbReference type="GO" id="GO:0005886">
    <property type="term" value="C:plasma membrane"/>
    <property type="evidence" value="ECO:0007669"/>
    <property type="project" value="UniProtKB-SubCell"/>
</dbReference>
<feature type="transmembrane region" description="Helical" evidence="8">
    <location>
        <begin position="206"/>
        <end position="224"/>
    </location>
</feature>
<keyword evidence="6 8" id="KW-0472">Membrane</keyword>
<dbReference type="AlphaFoldDB" id="A0A2S6ADF0"/>
<evidence type="ECO:0000313" key="10">
    <source>
        <dbReference type="EMBL" id="PPJ32070.1"/>
    </source>
</evidence>
<keyword evidence="5 8" id="KW-1133">Transmembrane helix</keyword>
<feature type="region of interest" description="Disordered" evidence="7">
    <location>
        <begin position="1"/>
        <end position="33"/>
    </location>
</feature>
<proteinExistence type="predicted"/>
<feature type="transmembrane region" description="Helical" evidence="8">
    <location>
        <begin position="179"/>
        <end position="200"/>
    </location>
</feature>
<evidence type="ECO:0000256" key="3">
    <source>
        <dbReference type="ARBA" id="ARBA00022692"/>
    </source>
</evidence>